<proteinExistence type="inferred from homology"/>
<keyword evidence="3 6" id="KW-1133">Transmembrane helix</keyword>
<keyword evidence="4 6" id="KW-0472">Membrane</keyword>
<dbReference type="GO" id="GO:0016020">
    <property type="term" value="C:membrane"/>
    <property type="evidence" value="ECO:0007669"/>
    <property type="project" value="UniProtKB-SubCell"/>
</dbReference>
<feature type="transmembrane region" description="Helical" evidence="6">
    <location>
        <begin position="31"/>
        <end position="52"/>
    </location>
</feature>
<evidence type="ECO:0000313" key="9">
    <source>
        <dbReference type="Proteomes" id="UP001369815"/>
    </source>
</evidence>
<feature type="transmembrane region" description="Helical" evidence="6">
    <location>
        <begin position="141"/>
        <end position="157"/>
    </location>
</feature>
<feature type="transmembrane region" description="Helical" evidence="6">
    <location>
        <begin position="108"/>
        <end position="132"/>
    </location>
</feature>
<sequence>MRTAFLGVHVYDIPRTADVSLGMYWNYVIQILYNPILALVKCSVLTFLLRIGGQRRQIRYSIHALNIFTIGLMIAIFVTVIFQCSPISYFWERITNPTMQGKCIDTGIFYVTTAALTIFTDVLVLALPFWIFMGLKMAPKVKFAIMVVFLLGAVVEVRELTKFLSVTVVSVLRMLWIIETSLYQMKFDYSYDIRFTYSAVETNLAIITASGPALRPLFMVWFPRFFSSLRGTGNQNYRYRDEPYALNGTGNANKSGGNGNSSKGEHLYGTSSFALRDMKGRTEIRSHSPTTSEEEIMTYNGIVRTTEVEIEFVARPQSSHQAK</sequence>
<dbReference type="Pfam" id="PF20684">
    <property type="entry name" value="Fung_rhodopsin"/>
    <property type="match status" value="1"/>
</dbReference>
<evidence type="ECO:0000313" key="8">
    <source>
        <dbReference type="EMBL" id="KAK6954793.1"/>
    </source>
</evidence>
<keyword evidence="2 6" id="KW-0812">Transmembrane</keyword>
<organism evidence="8 9">
    <name type="scientific">Daldinia eschscholtzii</name>
    <dbReference type="NCBI Taxonomy" id="292717"/>
    <lineage>
        <taxon>Eukaryota</taxon>
        <taxon>Fungi</taxon>
        <taxon>Dikarya</taxon>
        <taxon>Ascomycota</taxon>
        <taxon>Pezizomycotina</taxon>
        <taxon>Sordariomycetes</taxon>
        <taxon>Xylariomycetidae</taxon>
        <taxon>Xylariales</taxon>
        <taxon>Hypoxylaceae</taxon>
        <taxon>Daldinia</taxon>
    </lineage>
</organism>
<evidence type="ECO:0000256" key="6">
    <source>
        <dbReference type="SAM" id="Phobius"/>
    </source>
</evidence>
<gene>
    <name evidence="8" type="ORF">Daesc_004762</name>
</gene>
<evidence type="ECO:0000259" key="7">
    <source>
        <dbReference type="Pfam" id="PF20684"/>
    </source>
</evidence>
<dbReference type="EMBL" id="JBANMG010000004">
    <property type="protein sequence ID" value="KAK6954793.1"/>
    <property type="molecule type" value="Genomic_DNA"/>
</dbReference>
<protein>
    <recommendedName>
        <fullName evidence="7">Rhodopsin domain-containing protein</fullName>
    </recommendedName>
</protein>
<name>A0AAX6MQS5_9PEZI</name>
<comment type="caution">
    <text evidence="8">The sequence shown here is derived from an EMBL/GenBank/DDBJ whole genome shotgun (WGS) entry which is preliminary data.</text>
</comment>
<keyword evidence="9" id="KW-1185">Reference proteome</keyword>
<accession>A0AAX6MQS5</accession>
<dbReference type="InterPro" id="IPR049326">
    <property type="entry name" value="Rhodopsin_dom_fungi"/>
</dbReference>
<evidence type="ECO:0000256" key="5">
    <source>
        <dbReference type="ARBA" id="ARBA00038359"/>
    </source>
</evidence>
<evidence type="ECO:0000256" key="4">
    <source>
        <dbReference type="ARBA" id="ARBA00023136"/>
    </source>
</evidence>
<feature type="transmembrane region" description="Helical" evidence="6">
    <location>
        <begin position="64"/>
        <end position="88"/>
    </location>
</feature>
<dbReference type="PANTHER" id="PTHR33048:SF55">
    <property type="entry name" value="INTEGRAL MEMBRANE PROTEIN"/>
    <property type="match status" value="1"/>
</dbReference>
<feature type="domain" description="Rhodopsin" evidence="7">
    <location>
        <begin position="6"/>
        <end position="218"/>
    </location>
</feature>
<evidence type="ECO:0000256" key="3">
    <source>
        <dbReference type="ARBA" id="ARBA00022989"/>
    </source>
</evidence>
<dbReference type="Proteomes" id="UP001369815">
    <property type="component" value="Unassembled WGS sequence"/>
</dbReference>
<dbReference type="InterPro" id="IPR052337">
    <property type="entry name" value="SAT4-like"/>
</dbReference>
<reference evidence="8 9" key="1">
    <citation type="journal article" date="2024" name="Front Chem Biol">
        <title>Unveiling the potential of Daldinia eschscholtzii MFLUCC 19-0629 through bioactivity and bioinformatics studies for enhanced sustainable agriculture production.</title>
        <authorList>
            <person name="Brooks S."/>
            <person name="Weaver J.A."/>
            <person name="Klomchit A."/>
            <person name="Alharthi S.A."/>
            <person name="Onlamun T."/>
            <person name="Nurani R."/>
            <person name="Vong T.K."/>
            <person name="Alberti F."/>
            <person name="Greco C."/>
        </authorList>
    </citation>
    <scope>NUCLEOTIDE SEQUENCE [LARGE SCALE GENOMIC DNA]</scope>
    <source>
        <strain evidence="8">MFLUCC 19-0629</strain>
    </source>
</reference>
<evidence type="ECO:0000256" key="1">
    <source>
        <dbReference type="ARBA" id="ARBA00004141"/>
    </source>
</evidence>
<comment type="subcellular location">
    <subcellularLocation>
        <location evidence="1">Membrane</location>
        <topology evidence="1">Multi-pass membrane protein</topology>
    </subcellularLocation>
</comment>
<comment type="similarity">
    <text evidence="5">Belongs to the SAT4 family.</text>
</comment>
<dbReference type="PANTHER" id="PTHR33048">
    <property type="entry name" value="PTH11-LIKE INTEGRAL MEMBRANE PROTEIN (AFU_ORTHOLOGUE AFUA_5G11245)"/>
    <property type="match status" value="1"/>
</dbReference>
<evidence type="ECO:0000256" key="2">
    <source>
        <dbReference type="ARBA" id="ARBA00022692"/>
    </source>
</evidence>
<dbReference type="AlphaFoldDB" id="A0AAX6MQS5"/>